<dbReference type="InterPro" id="IPR051043">
    <property type="entry name" value="Sulfatase_Mod_Factor_Kinase"/>
</dbReference>
<keyword evidence="3" id="KW-1185">Reference proteome</keyword>
<dbReference type="EMBL" id="JAUTBF010000001">
    <property type="protein sequence ID" value="MDQ1121823.1"/>
    <property type="molecule type" value="Genomic_DNA"/>
</dbReference>
<dbReference type="GO" id="GO:0120147">
    <property type="term" value="F:formylglycine-generating oxidase activity"/>
    <property type="evidence" value="ECO:0007669"/>
    <property type="project" value="UniProtKB-EC"/>
</dbReference>
<dbReference type="PANTHER" id="PTHR23150">
    <property type="entry name" value="SULFATASE MODIFYING FACTOR 1, 2"/>
    <property type="match status" value="1"/>
</dbReference>
<comment type="caution">
    <text evidence="2">The sequence shown here is derived from an EMBL/GenBank/DDBJ whole genome shotgun (WGS) entry which is preliminary data.</text>
</comment>
<proteinExistence type="predicted"/>
<sequence>MSDVEMTRIPAGRVLRGDQRGAERRELVVEAFEIGVYPITEEQLAEHLGIPARYPRRPAVDISWLRAVRLCNALSEWEGLDPVYSFDGEVVDWDADGDGFRLPTDDEWEYACRAGATGSTYGNVREIAWTAADGLRGPADVGARLPNLHGLFDMLGNVSEWSWNFFDPDSGSDARAFRGGGWADNPAQVRAATRRAGHPRSGYDDVGVRVARGAVDRRGQE</sequence>
<dbReference type="Pfam" id="PF03781">
    <property type="entry name" value="FGE-sulfatase"/>
    <property type="match status" value="1"/>
</dbReference>
<organism evidence="2 3">
    <name type="scientific">Microbacterium trichothecenolyticum</name>
    <name type="common">Aureobacterium trichothecenolyticum</name>
    <dbReference type="NCBI Taxonomy" id="69370"/>
    <lineage>
        <taxon>Bacteria</taxon>
        <taxon>Bacillati</taxon>
        <taxon>Actinomycetota</taxon>
        <taxon>Actinomycetes</taxon>
        <taxon>Micrococcales</taxon>
        <taxon>Microbacteriaceae</taxon>
        <taxon>Microbacterium</taxon>
    </lineage>
</organism>
<evidence type="ECO:0000313" key="3">
    <source>
        <dbReference type="Proteomes" id="UP001226691"/>
    </source>
</evidence>
<feature type="domain" description="Sulfatase-modifying factor enzyme-like" evidence="1">
    <location>
        <begin position="5"/>
        <end position="212"/>
    </location>
</feature>
<accession>A0ABU0TQ73</accession>
<dbReference type="Gene3D" id="3.90.1580.10">
    <property type="entry name" value="paralog of FGE (formylglycine-generating enzyme)"/>
    <property type="match status" value="1"/>
</dbReference>
<dbReference type="InterPro" id="IPR016187">
    <property type="entry name" value="CTDL_fold"/>
</dbReference>
<dbReference type="InterPro" id="IPR042095">
    <property type="entry name" value="SUMF_sf"/>
</dbReference>
<dbReference type="PANTHER" id="PTHR23150:SF19">
    <property type="entry name" value="FORMYLGLYCINE-GENERATING ENZYME"/>
    <property type="match status" value="1"/>
</dbReference>
<dbReference type="Proteomes" id="UP001226691">
    <property type="component" value="Unassembled WGS sequence"/>
</dbReference>
<evidence type="ECO:0000313" key="2">
    <source>
        <dbReference type="EMBL" id="MDQ1121823.1"/>
    </source>
</evidence>
<dbReference type="RefSeq" id="WP_307479483.1">
    <property type="nucleotide sequence ID" value="NZ_JAUTBF010000001.1"/>
</dbReference>
<reference evidence="2 3" key="1">
    <citation type="submission" date="2023-07" db="EMBL/GenBank/DDBJ databases">
        <title>Functional and genomic diversity of the sorghum phyllosphere microbiome.</title>
        <authorList>
            <person name="Shade A."/>
        </authorList>
    </citation>
    <scope>NUCLEOTIDE SEQUENCE [LARGE SCALE GENOMIC DNA]</scope>
    <source>
        <strain evidence="2 3">SORGH_AS_1207</strain>
    </source>
</reference>
<gene>
    <name evidence="2" type="ORF">QE412_000396</name>
</gene>
<evidence type="ECO:0000259" key="1">
    <source>
        <dbReference type="Pfam" id="PF03781"/>
    </source>
</evidence>
<keyword evidence="2" id="KW-0560">Oxidoreductase</keyword>
<dbReference type="EC" id="1.8.3.7" evidence="2"/>
<dbReference type="SUPFAM" id="SSF56436">
    <property type="entry name" value="C-type lectin-like"/>
    <property type="match status" value="1"/>
</dbReference>
<dbReference type="InterPro" id="IPR005532">
    <property type="entry name" value="SUMF_dom"/>
</dbReference>
<protein>
    <submittedName>
        <fullName evidence="2">Sulfatase modifying factor 1</fullName>
        <ecNumber evidence="2">1.8.3.7</ecNumber>
    </submittedName>
</protein>
<name>A0ABU0TQ73_MICTR</name>